<evidence type="ECO:0000313" key="1">
    <source>
        <dbReference type="EMBL" id="MBX37924.1"/>
    </source>
</evidence>
<sequence length="32" mass="3741">MRSLTVDNFKSNPKIAYDQDSRKTKIPIKDKC</sequence>
<dbReference type="EMBL" id="GGEC01057440">
    <property type="protein sequence ID" value="MBX37924.1"/>
    <property type="molecule type" value="Transcribed_RNA"/>
</dbReference>
<name>A0A2P2N602_RHIMU</name>
<organism evidence="1">
    <name type="scientific">Rhizophora mucronata</name>
    <name type="common">Asiatic mangrove</name>
    <dbReference type="NCBI Taxonomy" id="61149"/>
    <lineage>
        <taxon>Eukaryota</taxon>
        <taxon>Viridiplantae</taxon>
        <taxon>Streptophyta</taxon>
        <taxon>Embryophyta</taxon>
        <taxon>Tracheophyta</taxon>
        <taxon>Spermatophyta</taxon>
        <taxon>Magnoliopsida</taxon>
        <taxon>eudicotyledons</taxon>
        <taxon>Gunneridae</taxon>
        <taxon>Pentapetalae</taxon>
        <taxon>rosids</taxon>
        <taxon>fabids</taxon>
        <taxon>Malpighiales</taxon>
        <taxon>Rhizophoraceae</taxon>
        <taxon>Rhizophora</taxon>
    </lineage>
</organism>
<protein>
    <submittedName>
        <fullName evidence="1">Uncharacterized protein</fullName>
    </submittedName>
</protein>
<reference evidence="1" key="1">
    <citation type="submission" date="2018-02" db="EMBL/GenBank/DDBJ databases">
        <title>Rhizophora mucronata_Transcriptome.</title>
        <authorList>
            <person name="Meera S.P."/>
            <person name="Sreeshan A."/>
            <person name="Augustine A."/>
        </authorList>
    </citation>
    <scope>NUCLEOTIDE SEQUENCE</scope>
    <source>
        <tissue evidence="1">Leaf</tissue>
    </source>
</reference>
<dbReference type="AlphaFoldDB" id="A0A2P2N602"/>
<proteinExistence type="predicted"/>
<accession>A0A2P2N602</accession>